<dbReference type="EMBL" id="KV419497">
    <property type="protein sequence ID" value="KZS86461.1"/>
    <property type="molecule type" value="Genomic_DNA"/>
</dbReference>
<gene>
    <name evidence="1" type="ORF">SISNIDRAFT_491937</name>
</gene>
<keyword evidence="2" id="KW-1185">Reference proteome</keyword>
<sequence length="133" mass="15126">MVYQRRETGVKYVLSRTLTGRAYLSFQNRPSPAEVQLATSRWAPTFPFLELLLGCDSAVRECILTVTDTDGHILRYTAFYTEDSDLSQNPSILYVDSGCSWKGSIILMRVGRSNNLVNFRRADRRNADAIIQQ</sequence>
<proteinExistence type="predicted"/>
<reference evidence="1 2" key="1">
    <citation type="journal article" date="2016" name="Mol. Biol. Evol.">
        <title>Comparative Genomics of Early-Diverging Mushroom-Forming Fungi Provides Insights into the Origins of Lignocellulose Decay Capabilities.</title>
        <authorList>
            <person name="Nagy L.G."/>
            <person name="Riley R."/>
            <person name="Tritt A."/>
            <person name="Adam C."/>
            <person name="Daum C."/>
            <person name="Floudas D."/>
            <person name="Sun H."/>
            <person name="Yadav J.S."/>
            <person name="Pangilinan J."/>
            <person name="Larsson K.H."/>
            <person name="Matsuura K."/>
            <person name="Barry K."/>
            <person name="Labutti K."/>
            <person name="Kuo R."/>
            <person name="Ohm R.A."/>
            <person name="Bhattacharya S.S."/>
            <person name="Shirouzu T."/>
            <person name="Yoshinaga Y."/>
            <person name="Martin F.M."/>
            <person name="Grigoriev I.V."/>
            <person name="Hibbett D.S."/>
        </authorList>
    </citation>
    <scope>NUCLEOTIDE SEQUENCE [LARGE SCALE GENOMIC DNA]</scope>
    <source>
        <strain evidence="1 2">HHB9708</strain>
    </source>
</reference>
<name>A0A164M888_9AGAM</name>
<dbReference type="Proteomes" id="UP000076722">
    <property type="component" value="Unassembled WGS sequence"/>
</dbReference>
<protein>
    <submittedName>
        <fullName evidence="1">Uncharacterized protein</fullName>
    </submittedName>
</protein>
<organism evidence="1 2">
    <name type="scientific">Sistotremastrum niveocremeum HHB9708</name>
    <dbReference type="NCBI Taxonomy" id="1314777"/>
    <lineage>
        <taxon>Eukaryota</taxon>
        <taxon>Fungi</taxon>
        <taxon>Dikarya</taxon>
        <taxon>Basidiomycota</taxon>
        <taxon>Agaricomycotina</taxon>
        <taxon>Agaricomycetes</taxon>
        <taxon>Sistotremastrales</taxon>
        <taxon>Sistotremastraceae</taxon>
        <taxon>Sertulicium</taxon>
        <taxon>Sertulicium niveocremeum</taxon>
    </lineage>
</organism>
<evidence type="ECO:0000313" key="1">
    <source>
        <dbReference type="EMBL" id="KZS86461.1"/>
    </source>
</evidence>
<evidence type="ECO:0000313" key="2">
    <source>
        <dbReference type="Proteomes" id="UP000076722"/>
    </source>
</evidence>
<dbReference type="AlphaFoldDB" id="A0A164M888"/>
<accession>A0A164M888</accession>